<evidence type="ECO:0000313" key="2">
    <source>
        <dbReference type="Proteomes" id="UP001165960"/>
    </source>
</evidence>
<proteinExistence type="predicted"/>
<protein>
    <submittedName>
        <fullName evidence="1">Uncharacterized protein</fullName>
    </submittedName>
</protein>
<sequence length="445" mass="50442">MSRNIRITFAFDVLSPYSFLAHQTLSRYEKVWGVKIEYLPVSISDLFRISKNKPPAQTCANKRNYLMNDLAHAGDFHDCAFKLPSNFPTNTSLSLTALNLIKHRQPQAFDASLKNIWEAYFIRDQDISKASVLQGLLQEVRVDTADEILKDSSLEIHKAEIMKNTEMVSQKGAFGLPFFITSINGKEKGCFFGSDRITLMAYELGLPYSGPVPGRKIQSSNSKGSVIFAFDILSPYSYFAYKILRRQNWGIDIDYLPVSLVKIMKTSGNTGPTFGSENKKKYTYADLKYLPKLYDIPFKMPSKFPFDTSLLQTLLAIIKERSPSDFLPALDLLWEATFFQPEISNPEVIKKVFVPLTSNGKLKALSEWIDEASNQKSVEKYIVESTMKLVKEGAFGLPYFKVQKDSGSTPRYFFGSDRLENIAHYLQVPYESGIVSRSHDNSSKL</sequence>
<accession>A0ACC2SMS8</accession>
<name>A0ACC2SMS8_9FUNG</name>
<gene>
    <name evidence="1" type="ORF">DSO57_1038113</name>
</gene>
<comment type="caution">
    <text evidence="1">The sequence shown here is derived from an EMBL/GenBank/DDBJ whole genome shotgun (WGS) entry which is preliminary data.</text>
</comment>
<dbReference type="Proteomes" id="UP001165960">
    <property type="component" value="Unassembled WGS sequence"/>
</dbReference>
<reference evidence="1" key="1">
    <citation type="submission" date="2022-04" db="EMBL/GenBank/DDBJ databases">
        <title>Genome of the entomopathogenic fungus Entomophthora muscae.</title>
        <authorList>
            <person name="Elya C."/>
            <person name="Lovett B.R."/>
            <person name="Lee E."/>
            <person name="Macias A.M."/>
            <person name="Hajek A.E."/>
            <person name="De Bivort B.L."/>
            <person name="Kasson M.T."/>
            <person name="De Fine Licht H.H."/>
            <person name="Stajich J.E."/>
        </authorList>
    </citation>
    <scope>NUCLEOTIDE SEQUENCE</scope>
    <source>
        <strain evidence="1">Berkeley</strain>
    </source>
</reference>
<evidence type="ECO:0000313" key="1">
    <source>
        <dbReference type="EMBL" id="KAJ9063709.1"/>
    </source>
</evidence>
<keyword evidence="2" id="KW-1185">Reference proteome</keyword>
<dbReference type="EMBL" id="QTSX02004713">
    <property type="protein sequence ID" value="KAJ9063709.1"/>
    <property type="molecule type" value="Genomic_DNA"/>
</dbReference>
<organism evidence="1 2">
    <name type="scientific">Entomophthora muscae</name>
    <dbReference type="NCBI Taxonomy" id="34485"/>
    <lineage>
        <taxon>Eukaryota</taxon>
        <taxon>Fungi</taxon>
        <taxon>Fungi incertae sedis</taxon>
        <taxon>Zoopagomycota</taxon>
        <taxon>Entomophthoromycotina</taxon>
        <taxon>Entomophthoromycetes</taxon>
        <taxon>Entomophthorales</taxon>
        <taxon>Entomophthoraceae</taxon>
        <taxon>Entomophthora</taxon>
    </lineage>
</organism>